<name>A0A6M1RVH4_9BACT</name>
<dbReference type="RefSeq" id="WP_165107330.1">
    <property type="nucleotide sequence ID" value="NZ_JAAKYA010000053.1"/>
</dbReference>
<gene>
    <name evidence="1" type="ORF">G4L39_08080</name>
</gene>
<keyword evidence="1" id="KW-0645">Protease</keyword>
<protein>
    <submittedName>
        <fullName evidence="1">Carboxypeptidase regulatory-like domain-containing protein</fullName>
    </submittedName>
</protein>
<organism evidence="1 2">
    <name type="scientific">Limisphaera ngatamarikiensis</name>
    <dbReference type="NCBI Taxonomy" id="1324935"/>
    <lineage>
        <taxon>Bacteria</taxon>
        <taxon>Pseudomonadati</taxon>
        <taxon>Verrucomicrobiota</taxon>
        <taxon>Verrucomicrobiia</taxon>
        <taxon>Limisphaerales</taxon>
        <taxon>Limisphaeraceae</taxon>
        <taxon>Limisphaera</taxon>
    </lineage>
</organism>
<keyword evidence="1" id="KW-0378">Hydrolase</keyword>
<comment type="caution">
    <text evidence="1">The sequence shown here is derived from an EMBL/GenBank/DDBJ whole genome shotgun (WGS) entry which is preliminary data.</text>
</comment>
<evidence type="ECO:0000313" key="1">
    <source>
        <dbReference type="EMBL" id="NGO39354.1"/>
    </source>
</evidence>
<dbReference type="Proteomes" id="UP000477311">
    <property type="component" value="Unassembled WGS sequence"/>
</dbReference>
<proteinExistence type="predicted"/>
<evidence type="ECO:0000313" key="2">
    <source>
        <dbReference type="Proteomes" id="UP000477311"/>
    </source>
</evidence>
<keyword evidence="1" id="KW-0121">Carboxypeptidase</keyword>
<dbReference type="GO" id="GO:0004180">
    <property type="term" value="F:carboxypeptidase activity"/>
    <property type="evidence" value="ECO:0007669"/>
    <property type="project" value="UniProtKB-KW"/>
</dbReference>
<reference evidence="1 2" key="1">
    <citation type="submission" date="2020-02" db="EMBL/GenBank/DDBJ databases">
        <title>Draft genome sequence of Limisphaera ngatamarikiensis NGM72.4T, a thermophilic Verrucomicrobia grouped in subdivision 3.</title>
        <authorList>
            <person name="Carere C.R."/>
            <person name="Steen J."/>
            <person name="Hugenholtz P."/>
            <person name="Stott M.B."/>
        </authorList>
    </citation>
    <scope>NUCLEOTIDE SEQUENCE [LARGE SCALE GENOMIC DNA]</scope>
    <source>
        <strain evidence="1 2">NGM72.4</strain>
    </source>
</reference>
<dbReference type="AlphaFoldDB" id="A0A6M1RVH4"/>
<keyword evidence="2" id="KW-1185">Reference proteome</keyword>
<accession>A0A6M1RVH4</accession>
<sequence>MKMQGRSSTSRRGGCVFGFFPALVGFLLLPGLDRAWGAVTFDVSPASASTSFSGMVELTVQGLQESTVIIRRGLDLNGNGALDPGEPVTLHIEVTDNEVPILAGVTNWNIPFDQDPAVGALRVRINYYQTWLGHTAGTHVWQLVSPTGRFSPIQAIQRLTPPALGQGVRGVVRGGSTNQPAAMVVALDLMADASLAALVVADSQGRYELPLPPGVYAVIPVKPGWVTDMDAAFFAELDAGRWVSADLELLSASRTLSGRLVRADRGDVGLPAVFLQVESDAGLLAVAWTDADGSFVVPVRTGTWTVRPALEDLALRGCLFASRGQSYGTSTGSVSGIRVEVDPANAAFYGRVVDAEGRPMAGIRLRVSGQTGGLDYDGDDPVTDDQGRYTGMVVGGESSWWQVLVDPMLNRSLSNHVISGFRFAEPMAPGEARAQDLRVVVATNEIVGTVRNANGLPVREISVLGRCRLGGEVFYGSGWMTDPEGRYRMPVIGGSWEVHLLCYDLQDAGYNCAPMQTVTVAGRNTGVDFVVFPQPAPVLSQPVWSGPQQFRFQIHGLPWTTYEVQVSGDLRQWQTLTTVTPVMEGGPFYTGATVTDSSAGSSPRFYRLLRR</sequence>
<dbReference type="EMBL" id="JAAKYA010000053">
    <property type="protein sequence ID" value="NGO39354.1"/>
    <property type="molecule type" value="Genomic_DNA"/>
</dbReference>